<feature type="chain" id="PRO_5042128933" evidence="2">
    <location>
        <begin position="18"/>
        <end position="188"/>
    </location>
</feature>
<keyword evidence="4" id="KW-1185">Reference proteome</keyword>
<evidence type="ECO:0000256" key="1">
    <source>
        <dbReference type="SAM" id="MobiDB-lite"/>
    </source>
</evidence>
<organism evidence="3 4">
    <name type="scientific">Cutaneotrichosporon spelunceum</name>
    <dbReference type="NCBI Taxonomy" id="1672016"/>
    <lineage>
        <taxon>Eukaryota</taxon>
        <taxon>Fungi</taxon>
        <taxon>Dikarya</taxon>
        <taxon>Basidiomycota</taxon>
        <taxon>Agaricomycotina</taxon>
        <taxon>Tremellomycetes</taxon>
        <taxon>Trichosporonales</taxon>
        <taxon>Trichosporonaceae</taxon>
        <taxon>Cutaneotrichosporon</taxon>
    </lineage>
</organism>
<accession>A0AAD3YC49</accession>
<dbReference type="EMBL" id="BTCM01000004">
    <property type="protein sequence ID" value="GMK57740.1"/>
    <property type="molecule type" value="Genomic_DNA"/>
</dbReference>
<gene>
    <name evidence="3" type="ORF">CspeluHIS016_0405740</name>
</gene>
<sequence>MRLLLLAALFGSKIVGAVPVDAAYEAAHSENRPAWLLKSDPNPGDRVPVDEQAPKPSGDPFAITDSSQTPLLGPLRWTTSFPDAIEADATLSLSWVGGYAPSGFEVFYIPTWPGQRMYHQHEIANTTDRNTVWSVPSYDFFPEDTTFIIGVKDGTGGPGGEWYDLTGPLPFVHLPDATEFEAAIAGRT</sequence>
<reference evidence="3" key="2">
    <citation type="submission" date="2023-06" db="EMBL/GenBank/DDBJ databases">
        <authorList>
            <person name="Kobayashi Y."/>
            <person name="Kayamori A."/>
            <person name="Aoki K."/>
            <person name="Shiwa Y."/>
            <person name="Fujita N."/>
            <person name="Sugita T."/>
            <person name="Iwasaki W."/>
            <person name="Tanaka N."/>
            <person name="Takashima M."/>
        </authorList>
    </citation>
    <scope>NUCLEOTIDE SEQUENCE</scope>
    <source>
        <strain evidence="3">HIS016</strain>
    </source>
</reference>
<evidence type="ECO:0000256" key="2">
    <source>
        <dbReference type="SAM" id="SignalP"/>
    </source>
</evidence>
<evidence type="ECO:0000313" key="3">
    <source>
        <dbReference type="EMBL" id="GMK57740.1"/>
    </source>
</evidence>
<keyword evidence="2" id="KW-0732">Signal</keyword>
<name>A0AAD3YC49_9TREE</name>
<protein>
    <submittedName>
        <fullName evidence="3">Uncharacterized protein</fullName>
    </submittedName>
</protein>
<feature type="region of interest" description="Disordered" evidence="1">
    <location>
        <begin position="34"/>
        <end position="65"/>
    </location>
</feature>
<feature type="signal peptide" evidence="2">
    <location>
        <begin position="1"/>
        <end position="17"/>
    </location>
</feature>
<proteinExistence type="predicted"/>
<dbReference type="Proteomes" id="UP001222932">
    <property type="component" value="Unassembled WGS sequence"/>
</dbReference>
<dbReference type="AlphaFoldDB" id="A0AAD3YC49"/>
<evidence type="ECO:0000313" key="4">
    <source>
        <dbReference type="Proteomes" id="UP001222932"/>
    </source>
</evidence>
<reference evidence="3" key="1">
    <citation type="journal article" date="2023" name="BMC Genomics">
        <title>Chromosome-level genome assemblies of Cutaneotrichosporon spp. (Trichosporonales, Basidiomycota) reveal imbalanced evolution between nucleotide sequences and chromosome synteny.</title>
        <authorList>
            <person name="Kobayashi Y."/>
            <person name="Kayamori A."/>
            <person name="Aoki K."/>
            <person name="Shiwa Y."/>
            <person name="Matsutani M."/>
            <person name="Fujita N."/>
            <person name="Sugita T."/>
            <person name="Iwasaki W."/>
            <person name="Tanaka N."/>
            <person name="Takashima M."/>
        </authorList>
    </citation>
    <scope>NUCLEOTIDE SEQUENCE</scope>
    <source>
        <strain evidence="3">HIS016</strain>
    </source>
</reference>
<comment type="caution">
    <text evidence="3">The sequence shown here is derived from an EMBL/GenBank/DDBJ whole genome shotgun (WGS) entry which is preliminary data.</text>
</comment>